<dbReference type="InterPro" id="IPR020084">
    <property type="entry name" value="NUDIX_hydrolase_CS"/>
</dbReference>
<keyword evidence="3" id="KW-0479">Metal-binding</keyword>
<evidence type="ECO:0000256" key="5">
    <source>
        <dbReference type="ARBA" id="ARBA00022842"/>
    </source>
</evidence>
<keyword evidence="4" id="KW-0378">Hydrolase</keyword>
<dbReference type="EMBL" id="CP102453">
    <property type="protein sequence ID" value="UUX33219.1"/>
    <property type="molecule type" value="Genomic_DNA"/>
</dbReference>
<dbReference type="RefSeq" id="WP_313792722.1">
    <property type="nucleotide sequence ID" value="NZ_CP102453.1"/>
</dbReference>
<keyword evidence="9" id="KW-1185">Reference proteome</keyword>
<proteinExistence type="predicted"/>
<dbReference type="InterPro" id="IPR015797">
    <property type="entry name" value="NUDIX_hydrolase-like_dom_sf"/>
</dbReference>
<comment type="cofactor">
    <cofactor evidence="2">
        <name>Mg(2+)</name>
        <dbReference type="ChEBI" id="CHEBI:18420"/>
    </cofactor>
</comment>
<dbReference type="PANTHER" id="PTHR12992:SF11">
    <property type="entry name" value="MITOCHONDRIAL COENZYME A DIPHOSPHATASE NUDT8"/>
    <property type="match status" value="1"/>
</dbReference>
<dbReference type="PROSITE" id="PS00893">
    <property type="entry name" value="NUDIX_BOX"/>
    <property type="match status" value="1"/>
</dbReference>
<evidence type="ECO:0000256" key="6">
    <source>
        <dbReference type="ARBA" id="ARBA00023211"/>
    </source>
</evidence>
<organism evidence="8 9">
    <name type="scientific">Fundicoccus culcitae</name>
    <dbReference type="NCBI Taxonomy" id="2969821"/>
    <lineage>
        <taxon>Bacteria</taxon>
        <taxon>Bacillati</taxon>
        <taxon>Bacillota</taxon>
        <taxon>Bacilli</taxon>
        <taxon>Lactobacillales</taxon>
        <taxon>Aerococcaceae</taxon>
        <taxon>Fundicoccus</taxon>
    </lineage>
</organism>
<name>A0ABY5P3C1_9LACT</name>
<evidence type="ECO:0000313" key="8">
    <source>
        <dbReference type="EMBL" id="UUX33219.1"/>
    </source>
</evidence>
<keyword evidence="6" id="KW-0464">Manganese</keyword>
<evidence type="ECO:0000256" key="2">
    <source>
        <dbReference type="ARBA" id="ARBA00001946"/>
    </source>
</evidence>
<evidence type="ECO:0000313" key="9">
    <source>
        <dbReference type="Proteomes" id="UP001315967"/>
    </source>
</evidence>
<dbReference type="CDD" id="cd03426">
    <property type="entry name" value="NUDIX_CoAse_Nudt7"/>
    <property type="match status" value="1"/>
</dbReference>
<feature type="domain" description="Nudix hydrolase" evidence="7">
    <location>
        <begin position="24"/>
        <end position="155"/>
    </location>
</feature>
<gene>
    <name evidence="8" type="ORF">NRE15_09930</name>
</gene>
<dbReference type="Proteomes" id="UP001315967">
    <property type="component" value="Chromosome"/>
</dbReference>
<dbReference type="PROSITE" id="PS51462">
    <property type="entry name" value="NUDIX"/>
    <property type="match status" value="1"/>
</dbReference>
<protein>
    <submittedName>
        <fullName evidence="8">CoA pyrophosphatase</fullName>
    </submittedName>
</protein>
<dbReference type="Pfam" id="PF00293">
    <property type="entry name" value="NUDIX"/>
    <property type="match status" value="1"/>
</dbReference>
<dbReference type="PANTHER" id="PTHR12992">
    <property type="entry name" value="NUDIX HYDROLASE"/>
    <property type="match status" value="1"/>
</dbReference>
<sequence length="210" mass="24747">MKKISMQAIKKMVQNYQAKPLGTTRRYAVLIPLVMIDDELHILYEVRSNHISQPNETSFPGGRIEDGETPAMAAVRETVEELNYDEEKIELFGALDYIVQDSRVIYSFVGMLHDFDLDALQPNEEVARVFTLPLRFLVDNRPTYYEITAEPDYTDDFPFDYINSDRDIRMRTFKAKIPYYQLDDQYLWGFTANITDRFIEILREEFKDQL</sequence>
<dbReference type="InterPro" id="IPR045121">
    <property type="entry name" value="CoAse"/>
</dbReference>
<keyword evidence="5" id="KW-0460">Magnesium</keyword>
<comment type="cofactor">
    <cofactor evidence="1">
        <name>Mn(2+)</name>
        <dbReference type="ChEBI" id="CHEBI:29035"/>
    </cofactor>
</comment>
<evidence type="ECO:0000256" key="3">
    <source>
        <dbReference type="ARBA" id="ARBA00022723"/>
    </source>
</evidence>
<evidence type="ECO:0000256" key="1">
    <source>
        <dbReference type="ARBA" id="ARBA00001936"/>
    </source>
</evidence>
<dbReference type="Gene3D" id="3.90.79.10">
    <property type="entry name" value="Nucleoside Triphosphate Pyrophosphohydrolase"/>
    <property type="match status" value="1"/>
</dbReference>
<dbReference type="SUPFAM" id="SSF55811">
    <property type="entry name" value="Nudix"/>
    <property type="match status" value="1"/>
</dbReference>
<reference evidence="8 9" key="1">
    <citation type="submission" date="2022-08" db="EMBL/GenBank/DDBJ databases">
        <title>Aerococcaceae sp. nov isolated from spoiled eye mask.</title>
        <authorList>
            <person name="Zhou G."/>
            <person name="Xie X.-B."/>
            <person name="Shi Q.-S."/>
            <person name="Wang Y.-S."/>
            <person name="Wen X."/>
            <person name="Peng H."/>
            <person name="Yang X.-J."/>
            <person name="Tao H.-B."/>
            <person name="Huang X.-M."/>
        </authorList>
    </citation>
    <scope>NUCLEOTIDE SEQUENCE [LARGE SCALE GENOMIC DNA]</scope>
    <source>
        <strain evidence="9">DM20194951</strain>
    </source>
</reference>
<evidence type="ECO:0000256" key="4">
    <source>
        <dbReference type="ARBA" id="ARBA00022801"/>
    </source>
</evidence>
<evidence type="ECO:0000259" key="7">
    <source>
        <dbReference type="PROSITE" id="PS51462"/>
    </source>
</evidence>
<accession>A0ABY5P3C1</accession>
<dbReference type="InterPro" id="IPR000086">
    <property type="entry name" value="NUDIX_hydrolase_dom"/>
</dbReference>